<feature type="coiled-coil region" evidence="1">
    <location>
        <begin position="565"/>
        <end position="592"/>
    </location>
</feature>
<sequence length="803" mass="86119">MAPAPSEAPTPKVATPKAQDASTSSAAQVDPLEGAQVEDLEDEVDGTELVTSRGGGDRRGAQVETARWTSDADEPDAPHEGTLSRVHRPAQLSNRVHPQRPARRAMRAPTRARPHLSRAGSGCVARLIAGRSASAALRRSRAVMRCRTALQAGLDGQCLRAAPFPRLVGPHRSCSSAPVSSLASSRVSSTRRAPTCISYRDHGTIGADLVPFAPPLAQYVWSFLEHFSDKVDWRKNNPTLPNVMVFEQALLDCSPPSASPRTSNRVKPKPVTAVAQRAALANGGRSNGRAASPASSLSSLEDDDVDAEEKAAVLAAVDEPIDPVPAIYPAEAPQPPESDLIRQVCEMFQENLKPIKELTDYHGKKTWFHFLINFVSNRFNQDPYFRGGFRWETNLLRTKGLKPGQESERKFWTLRWEDKIHLMRILVDYQLVHAPALRNTIKDKYDLGNQRIAKRDPASNDLVVLPAGTTSTGLTLYHLDSSPRLYASCDPYNPDAAWICLSSTLKGYKAFVKTLAAPTKADKKAQALRGPFAKAAAAGAGAKKPKGKEDKEDPRAEERITRARLEADLQHIMEYEQAMDAIEQRKVRAAERAATRDARMARSIQRLSYSGTSTRSSRRAARGDTSRVHYDDPGEDDVEVDEDEGGQGRRKRRRTGAGAGTADGSVAGSEAGGDDAASVGGSSRRSSARPSIPGERRSNRLQLRDQHDDDDSVDGASGEGKAEENGGGAEGDGDADGVKAEDGAGGAEGEPAEGVEPSTVPATPAEGDAPPVEPKPDVNGGNSNGHVDNGEAKPMDVDGEAAA</sequence>
<feature type="region of interest" description="Disordered" evidence="2">
    <location>
        <begin position="1"/>
        <end position="117"/>
    </location>
</feature>
<feature type="compositionally biased region" description="Basic and acidic residues" evidence="2">
    <location>
        <begin position="547"/>
        <end position="561"/>
    </location>
</feature>
<accession>A0A5C5G3G2</accession>
<feature type="compositionally biased region" description="Low complexity" evidence="2">
    <location>
        <begin position="660"/>
        <end position="693"/>
    </location>
</feature>
<keyword evidence="4" id="KW-1185">Reference proteome</keyword>
<feature type="compositionally biased region" description="Acidic residues" evidence="2">
    <location>
        <begin position="36"/>
        <end position="46"/>
    </location>
</feature>
<feature type="compositionally biased region" description="Basic and acidic residues" evidence="2">
    <location>
        <begin position="694"/>
        <end position="707"/>
    </location>
</feature>
<dbReference type="OrthoDB" id="2528138at2759"/>
<evidence type="ECO:0000313" key="4">
    <source>
        <dbReference type="Proteomes" id="UP000311382"/>
    </source>
</evidence>
<organism evidence="3 4">
    <name type="scientific">Rhodotorula diobovata</name>
    <dbReference type="NCBI Taxonomy" id="5288"/>
    <lineage>
        <taxon>Eukaryota</taxon>
        <taxon>Fungi</taxon>
        <taxon>Dikarya</taxon>
        <taxon>Basidiomycota</taxon>
        <taxon>Pucciniomycotina</taxon>
        <taxon>Microbotryomycetes</taxon>
        <taxon>Sporidiobolales</taxon>
        <taxon>Sporidiobolaceae</taxon>
        <taxon>Rhodotorula</taxon>
    </lineage>
</organism>
<evidence type="ECO:0000256" key="1">
    <source>
        <dbReference type="SAM" id="Coils"/>
    </source>
</evidence>
<dbReference type="STRING" id="5288.A0A5C5G3G2"/>
<keyword evidence="1" id="KW-0175">Coiled coil</keyword>
<name>A0A5C5G3G2_9BASI</name>
<dbReference type="AlphaFoldDB" id="A0A5C5G3G2"/>
<evidence type="ECO:0000256" key="2">
    <source>
        <dbReference type="SAM" id="MobiDB-lite"/>
    </source>
</evidence>
<gene>
    <name evidence="3" type="ORF">DMC30DRAFT_86314</name>
</gene>
<dbReference type="EMBL" id="SOZI01000017">
    <property type="protein sequence ID" value="TNY22979.1"/>
    <property type="molecule type" value="Genomic_DNA"/>
</dbReference>
<evidence type="ECO:0008006" key="5">
    <source>
        <dbReference type="Google" id="ProtNLM"/>
    </source>
</evidence>
<dbReference type="PANTHER" id="PTHR42107:SF1">
    <property type="entry name" value="WHIM1 DOMAIN-CONTAINING PROTEIN"/>
    <property type="match status" value="1"/>
</dbReference>
<reference evidence="3 4" key="1">
    <citation type="submission" date="2019-03" db="EMBL/GenBank/DDBJ databases">
        <title>Rhodosporidium diobovatum UCD-FST 08-225 genome sequencing, assembly, and annotation.</title>
        <authorList>
            <person name="Fakankun I.U."/>
            <person name="Fristensky B."/>
            <person name="Levin D.B."/>
        </authorList>
    </citation>
    <scope>NUCLEOTIDE SEQUENCE [LARGE SCALE GENOMIC DNA]</scope>
    <source>
        <strain evidence="3 4">UCD-FST 08-225</strain>
    </source>
</reference>
<feature type="compositionally biased region" description="Low complexity" evidence="2">
    <location>
        <begin position="606"/>
        <end position="615"/>
    </location>
</feature>
<comment type="caution">
    <text evidence="3">The sequence shown here is derived from an EMBL/GenBank/DDBJ whole genome shotgun (WGS) entry which is preliminary data.</text>
</comment>
<feature type="region of interest" description="Disordered" evidence="2">
    <location>
        <begin position="593"/>
        <end position="803"/>
    </location>
</feature>
<protein>
    <recommendedName>
        <fullName evidence="5">WHIM1 domain-containing protein</fullName>
    </recommendedName>
</protein>
<feature type="compositionally biased region" description="Acidic residues" evidence="2">
    <location>
        <begin position="633"/>
        <end position="645"/>
    </location>
</feature>
<feature type="compositionally biased region" description="Basic and acidic residues" evidence="2">
    <location>
        <begin position="621"/>
        <end position="632"/>
    </location>
</feature>
<dbReference type="Proteomes" id="UP000311382">
    <property type="component" value="Unassembled WGS sequence"/>
</dbReference>
<proteinExistence type="predicted"/>
<feature type="region of interest" description="Disordered" evidence="2">
    <location>
        <begin position="279"/>
        <end position="302"/>
    </location>
</feature>
<dbReference type="PANTHER" id="PTHR42107">
    <property type="entry name" value="YALI0D24453P"/>
    <property type="match status" value="1"/>
</dbReference>
<feature type="region of interest" description="Disordered" evidence="2">
    <location>
        <begin position="535"/>
        <end position="561"/>
    </location>
</feature>
<feature type="compositionally biased region" description="Low complexity" evidence="2">
    <location>
        <begin position="290"/>
        <end position="299"/>
    </location>
</feature>
<feature type="compositionally biased region" description="Basic residues" evidence="2">
    <location>
        <begin position="97"/>
        <end position="116"/>
    </location>
</feature>
<evidence type="ECO:0000313" key="3">
    <source>
        <dbReference type="EMBL" id="TNY22979.1"/>
    </source>
</evidence>